<dbReference type="SUPFAM" id="SSF55681">
    <property type="entry name" value="Class II aaRS and biotin synthetases"/>
    <property type="match status" value="1"/>
</dbReference>
<dbReference type="FunFam" id="3.40.50.800:FF:000005">
    <property type="entry name" value="bifunctional glutamate/proline--tRNA ligase"/>
    <property type="match status" value="1"/>
</dbReference>
<keyword evidence="6" id="KW-0067">ATP-binding</keyword>
<feature type="domain" description="Aminoacyl-transfer RNA synthetases class-II family profile" evidence="11">
    <location>
        <begin position="37"/>
        <end position="286"/>
    </location>
</feature>
<dbReference type="GO" id="GO:0017101">
    <property type="term" value="C:aminoacyl-tRNA synthetase multienzyme complex"/>
    <property type="evidence" value="ECO:0007669"/>
    <property type="project" value="TreeGrafter"/>
</dbReference>
<dbReference type="Proteomes" id="UP000034350">
    <property type="component" value="Unassembled WGS sequence"/>
</dbReference>
<evidence type="ECO:0000256" key="10">
    <source>
        <dbReference type="ARBA" id="ARBA00047671"/>
    </source>
</evidence>
<dbReference type="FunFam" id="3.30.110.30:FF:000001">
    <property type="entry name" value="Bifunctional glutamate/proline--tRNA ligase"/>
    <property type="match status" value="1"/>
</dbReference>
<comment type="catalytic activity">
    <reaction evidence="10">
        <text>tRNA(Pro) + L-proline + ATP = L-prolyl-tRNA(Pro) + AMP + diphosphate</text>
        <dbReference type="Rhea" id="RHEA:14305"/>
        <dbReference type="Rhea" id="RHEA-COMP:9700"/>
        <dbReference type="Rhea" id="RHEA-COMP:9702"/>
        <dbReference type="ChEBI" id="CHEBI:30616"/>
        <dbReference type="ChEBI" id="CHEBI:33019"/>
        <dbReference type="ChEBI" id="CHEBI:60039"/>
        <dbReference type="ChEBI" id="CHEBI:78442"/>
        <dbReference type="ChEBI" id="CHEBI:78532"/>
        <dbReference type="ChEBI" id="CHEBI:456215"/>
        <dbReference type="EC" id="6.1.1.15"/>
    </reaction>
</comment>
<evidence type="ECO:0000256" key="2">
    <source>
        <dbReference type="ARBA" id="ARBA00012831"/>
    </source>
</evidence>
<dbReference type="InterPro" id="IPR036621">
    <property type="entry name" value="Anticodon-bd_dom_sf"/>
</dbReference>
<dbReference type="InterPro" id="IPR006195">
    <property type="entry name" value="aa-tRNA-synth_II"/>
</dbReference>
<sequence>MAKQKFGLTVNKAENFSSWYTQVLVKGEFLDYYDVKGCYILRPNGYFIWNEIRKWFTNEIEKLGVEECLFPMLIPKTFLEKEESHISDFSPEVAWITKCGNEVLHEPVAIRPTSETVMYPSFARWISSHRDLPLKVNQWCNILRWELRGTTPLIRSKEILWQEGHTAHIDKEEADKEVLDILDLYYRMYKELLAVPVIKGLKTETEKFAGSDYSTTVEGFIPQAGKGIQAATSHHLGQNFSKMFDVKVQVDDGVSDFVYQNSWGMTTRSLGIAVMIHSDDKGLVLPPKVAKIQVVIIPCGLSVKTSTEDKNKLLKVINRIKNQLLFSKIRVHIDDRDNVTVGYKFNHWEIRGVPIRIEIGLKDLEKNEMCIYKRNTGTKNQYTIDDNVTEKIQLLINDIHEEMYNTALKEQESKILYINNIFDFVKKLDENCILMTPWCESSQCEEKIKTMSTKFEDEKILIAGAKSLCIPFESRKIEHETCIICKSACKRYTLFGRSY</sequence>
<dbReference type="NCBIfam" id="TIGR00408">
    <property type="entry name" value="proS_fam_I"/>
    <property type="match status" value="1"/>
</dbReference>
<evidence type="ECO:0000256" key="7">
    <source>
        <dbReference type="ARBA" id="ARBA00022917"/>
    </source>
</evidence>
<evidence type="ECO:0000256" key="9">
    <source>
        <dbReference type="ARBA" id="ARBA00029731"/>
    </source>
</evidence>
<keyword evidence="13" id="KW-1185">Reference proteome</keyword>
<dbReference type="CDD" id="cd00862">
    <property type="entry name" value="ProRS_anticodon_zinc"/>
    <property type="match status" value="1"/>
</dbReference>
<dbReference type="PROSITE" id="PS50862">
    <property type="entry name" value="AA_TRNA_LIGASE_II"/>
    <property type="match status" value="1"/>
</dbReference>
<dbReference type="InterPro" id="IPR016061">
    <property type="entry name" value="Pro-tRNA_ligase_II_C"/>
</dbReference>
<dbReference type="HAMAP" id="MF_01571">
    <property type="entry name" value="Pro_tRNA_synth_type3"/>
    <property type="match status" value="1"/>
</dbReference>
<dbReference type="GO" id="GO:0006433">
    <property type="term" value="P:prolyl-tRNA aminoacylation"/>
    <property type="evidence" value="ECO:0007669"/>
    <property type="project" value="InterPro"/>
</dbReference>
<dbReference type="InterPro" id="IPR033721">
    <property type="entry name" value="ProRS_core_arch_euk"/>
</dbReference>
<evidence type="ECO:0000256" key="1">
    <source>
        <dbReference type="ARBA" id="ARBA00008226"/>
    </source>
</evidence>
<dbReference type="InterPro" id="IPR004154">
    <property type="entry name" value="Anticodon-bd"/>
</dbReference>
<dbReference type="InterPro" id="IPR017449">
    <property type="entry name" value="Pro-tRNA_synth_II"/>
</dbReference>
<dbReference type="Gene3D" id="3.40.50.800">
    <property type="entry name" value="Anticodon-binding domain"/>
    <property type="match status" value="1"/>
</dbReference>
<dbReference type="InterPro" id="IPR002314">
    <property type="entry name" value="aa-tRNA-synt_IIb"/>
</dbReference>
<proteinExistence type="inferred from homology"/>
<keyword evidence="5" id="KW-0547">Nucleotide-binding</keyword>
<dbReference type="PANTHER" id="PTHR43382:SF2">
    <property type="entry name" value="BIFUNCTIONAL GLUTAMATE_PROLINE--TRNA LIGASE"/>
    <property type="match status" value="1"/>
</dbReference>
<gene>
    <name evidence="12" type="ORF">AAJ76_1800046124</name>
</gene>
<accession>A0A0F9WFP7</accession>
<evidence type="ECO:0000256" key="3">
    <source>
        <dbReference type="ARBA" id="ARBA00019110"/>
    </source>
</evidence>
<name>A0A0F9WFP7_9MICR</name>
<dbReference type="PANTHER" id="PTHR43382">
    <property type="entry name" value="PROLYL-TRNA SYNTHETASE"/>
    <property type="match status" value="1"/>
</dbReference>
<dbReference type="CDD" id="cd00778">
    <property type="entry name" value="ProRS_core_arch_euk"/>
    <property type="match status" value="1"/>
</dbReference>
<reference evidence="12 13" key="1">
    <citation type="journal article" date="2015" name="Environ. Microbiol.">
        <title>Genome analyses suggest the presence of polyploidy and recent human-driven expansions in eight global populations of the honeybee pathogen Nosema ceranae.</title>
        <authorList>
            <person name="Pelin A."/>
            <person name="Selman M."/>
            <person name="Aris-Brosou S."/>
            <person name="Farinelli L."/>
            <person name="Corradi N."/>
        </authorList>
    </citation>
    <scope>NUCLEOTIDE SEQUENCE [LARGE SCALE GENOMIC DNA]</scope>
    <source>
        <strain evidence="12 13">PA08 1199</strain>
    </source>
</reference>
<keyword evidence="4" id="KW-0436">Ligase</keyword>
<dbReference type="EMBL" id="JPQZ01000018">
    <property type="protein sequence ID" value="KKO75550.1"/>
    <property type="molecule type" value="Genomic_DNA"/>
</dbReference>
<dbReference type="SUPFAM" id="SSF64586">
    <property type="entry name" value="C-terminal domain of ProRS"/>
    <property type="match status" value="1"/>
</dbReference>
<dbReference type="Pfam" id="PF03129">
    <property type="entry name" value="HGTP_anticodon"/>
    <property type="match status" value="1"/>
</dbReference>
<dbReference type="AlphaFoldDB" id="A0A0F9WFP7"/>
<dbReference type="VEuPathDB" id="MicrosporidiaDB:G9O61_00g015510"/>
<dbReference type="InterPro" id="IPR045864">
    <property type="entry name" value="aa-tRNA-synth_II/BPL/LPL"/>
</dbReference>
<keyword evidence="8 12" id="KW-0030">Aminoacyl-tRNA synthetase</keyword>
<dbReference type="FunFam" id="3.30.930.10:FF:000037">
    <property type="entry name" value="Proline--tRNA ligase"/>
    <property type="match status" value="1"/>
</dbReference>
<organism evidence="12 13">
    <name type="scientific">Vairimorpha ceranae</name>
    <dbReference type="NCBI Taxonomy" id="40302"/>
    <lineage>
        <taxon>Eukaryota</taxon>
        <taxon>Fungi</taxon>
        <taxon>Fungi incertae sedis</taxon>
        <taxon>Microsporidia</taxon>
        <taxon>Nosematidae</taxon>
        <taxon>Vairimorpha</taxon>
    </lineage>
</organism>
<keyword evidence="7" id="KW-0648">Protein biosynthesis</keyword>
<evidence type="ECO:0000313" key="13">
    <source>
        <dbReference type="Proteomes" id="UP000034350"/>
    </source>
</evidence>
<dbReference type="RefSeq" id="XP_024331292.1">
    <property type="nucleotide sequence ID" value="XM_024474290.1"/>
</dbReference>
<evidence type="ECO:0000256" key="4">
    <source>
        <dbReference type="ARBA" id="ARBA00022598"/>
    </source>
</evidence>
<comment type="similarity">
    <text evidence="1">Belongs to the class-II aminoacyl-tRNA synthetase family.</text>
</comment>
<dbReference type="VEuPathDB" id="MicrosporidiaDB:NCER_100753"/>
<dbReference type="SMART" id="SM00946">
    <property type="entry name" value="ProRS-C_1"/>
    <property type="match status" value="1"/>
</dbReference>
<evidence type="ECO:0000259" key="11">
    <source>
        <dbReference type="PROSITE" id="PS50862"/>
    </source>
</evidence>
<dbReference type="PRINTS" id="PR01046">
    <property type="entry name" value="TRNASYNTHPRO"/>
</dbReference>
<dbReference type="Pfam" id="PF00587">
    <property type="entry name" value="tRNA-synt_2b"/>
    <property type="match status" value="1"/>
</dbReference>
<dbReference type="EC" id="6.1.1.15" evidence="2"/>
<dbReference type="Pfam" id="PF09180">
    <property type="entry name" value="ProRS-C_1"/>
    <property type="match status" value="1"/>
</dbReference>
<evidence type="ECO:0000256" key="5">
    <source>
        <dbReference type="ARBA" id="ARBA00022741"/>
    </source>
</evidence>
<dbReference type="VEuPathDB" id="MicrosporidiaDB:AAJ76_1800046124"/>
<protein>
    <recommendedName>
        <fullName evidence="3">Proline--tRNA ligase</fullName>
        <ecNumber evidence="2">6.1.1.15</ecNumber>
    </recommendedName>
    <alternativeName>
        <fullName evidence="9">Prolyl-tRNA synthetase</fullName>
    </alternativeName>
</protein>
<dbReference type="GeneID" id="36319205"/>
<dbReference type="SUPFAM" id="SSF52954">
    <property type="entry name" value="Class II aaRS ABD-related"/>
    <property type="match status" value="1"/>
</dbReference>
<evidence type="ECO:0000256" key="8">
    <source>
        <dbReference type="ARBA" id="ARBA00023146"/>
    </source>
</evidence>
<evidence type="ECO:0000256" key="6">
    <source>
        <dbReference type="ARBA" id="ARBA00022840"/>
    </source>
</evidence>
<dbReference type="InterPro" id="IPR004499">
    <property type="entry name" value="Pro-tRNA-ligase_IIa_arc-type"/>
</dbReference>
<evidence type="ECO:0000313" key="12">
    <source>
        <dbReference type="EMBL" id="KKO75550.1"/>
    </source>
</evidence>
<dbReference type="InterPro" id="IPR002316">
    <property type="entry name" value="Pro-tRNA-ligase_IIa"/>
</dbReference>
<dbReference type="Gene3D" id="3.30.110.30">
    <property type="entry name" value="C-terminal domain of ProRS"/>
    <property type="match status" value="1"/>
</dbReference>
<comment type="caution">
    <text evidence="12">The sequence shown here is derived from an EMBL/GenBank/DDBJ whole genome shotgun (WGS) entry which is preliminary data.</text>
</comment>
<dbReference type="GO" id="GO:0004827">
    <property type="term" value="F:proline-tRNA ligase activity"/>
    <property type="evidence" value="ECO:0007669"/>
    <property type="project" value="UniProtKB-EC"/>
</dbReference>
<dbReference type="GO" id="GO:0005737">
    <property type="term" value="C:cytoplasm"/>
    <property type="evidence" value="ECO:0007669"/>
    <property type="project" value="InterPro"/>
</dbReference>
<dbReference type="GO" id="GO:0005524">
    <property type="term" value="F:ATP binding"/>
    <property type="evidence" value="ECO:0007669"/>
    <property type="project" value="UniProtKB-KW"/>
</dbReference>
<dbReference type="Gene3D" id="3.30.930.10">
    <property type="entry name" value="Bira Bifunctional Protein, Domain 2"/>
    <property type="match status" value="1"/>
</dbReference>
<dbReference type="OrthoDB" id="1350766at2759"/>